<accession>A0A0F7SVM5</accession>
<comment type="subcellular location">
    <subcellularLocation>
        <location evidence="1">Mitochondrion</location>
    </subcellularLocation>
</comment>
<comment type="similarity">
    <text evidence="2">Belongs to the mitochondrion-specific ribosomal protein mS33 family.</text>
</comment>
<evidence type="ECO:0000256" key="3">
    <source>
        <dbReference type="ARBA" id="ARBA00022980"/>
    </source>
</evidence>
<evidence type="ECO:0000256" key="1">
    <source>
        <dbReference type="ARBA" id="ARBA00004173"/>
    </source>
</evidence>
<protein>
    <recommendedName>
        <fullName evidence="6">Small ribosomal subunit protein mS33</fullName>
    </recommendedName>
</protein>
<keyword evidence="5" id="KW-0687">Ribonucleoprotein</keyword>
<evidence type="ECO:0000256" key="5">
    <source>
        <dbReference type="ARBA" id="ARBA00023274"/>
    </source>
</evidence>
<evidence type="ECO:0000256" key="2">
    <source>
        <dbReference type="ARBA" id="ARBA00008970"/>
    </source>
</evidence>
<proteinExistence type="inferred from homology"/>
<dbReference type="InterPro" id="IPR013219">
    <property type="entry name" value="Ribosomal_mS33"/>
</dbReference>
<dbReference type="EMBL" id="LN483166">
    <property type="protein sequence ID" value="CED84615.1"/>
    <property type="molecule type" value="Genomic_DNA"/>
</dbReference>
<evidence type="ECO:0000256" key="4">
    <source>
        <dbReference type="ARBA" id="ARBA00023128"/>
    </source>
</evidence>
<keyword evidence="3 8" id="KW-0689">Ribosomal protein</keyword>
<dbReference type="GO" id="GO:1990904">
    <property type="term" value="C:ribonucleoprotein complex"/>
    <property type="evidence" value="ECO:0007669"/>
    <property type="project" value="UniProtKB-KW"/>
</dbReference>
<keyword evidence="4" id="KW-0496">Mitochondrion</keyword>
<evidence type="ECO:0000256" key="6">
    <source>
        <dbReference type="ARBA" id="ARBA00035132"/>
    </source>
</evidence>
<dbReference type="PANTHER" id="PTHR13362">
    <property type="entry name" value="MITOCHONDRIAL RIBOSOMAL PROTEIN S33"/>
    <property type="match status" value="1"/>
</dbReference>
<sequence>MSVRPPTLTRLADLARLKSTVLQTPYNPLNLRTGLHYLTQPLRGPETSSWYPIRMTDKMTRGILDLPKTWHNERHQLWEQIKAARAARGKLATRKGHGKKAALRAKRG</sequence>
<dbReference type="PANTHER" id="PTHR13362:SF2">
    <property type="entry name" value="SMALL RIBOSOMAL SUBUNIT PROTEIN MS33"/>
    <property type="match status" value="1"/>
</dbReference>
<feature type="region of interest" description="Disordered" evidence="7">
    <location>
        <begin position="89"/>
        <end position="108"/>
    </location>
</feature>
<dbReference type="Pfam" id="PF08293">
    <property type="entry name" value="MRP-S33"/>
    <property type="match status" value="1"/>
</dbReference>
<dbReference type="GO" id="GO:0005739">
    <property type="term" value="C:mitochondrion"/>
    <property type="evidence" value="ECO:0007669"/>
    <property type="project" value="UniProtKB-SubCell"/>
</dbReference>
<dbReference type="GO" id="GO:0005840">
    <property type="term" value="C:ribosome"/>
    <property type="evidence" value="ECO:0007669"/>
    <property type="project" value="UniProtKB-KW"/>
</dbReference>
<dbReference type="AlphaFoldDB" id="A0A0F7SVM5"/>
<organism evidence="8">
    <name type="scientific">Phaffia rhodozyma</name>
    <name type="common">Yeast</name>
    <name type="synonym">Xanthophyllomyces dendrorhous</name>
    <dbReference type="NCBI Taxonomy" id="264483"/>
    <lineage>
        <taxon>Eukaryota</taxon>
        <taxon>Fungi</taxon>
        <taxon>Dikarya</taxon>
        <taxon>Basidiomycota</taxon>
        <taxon>Agaricomycotina</taxon>
        <taxon>Tremellomycetes</taxon>
        <taxon>Cystofilobasidiales</taxon>
        <taxon>Mrakiaceae</taxon>
        <taxon>Phaffia</taxon>
    </lineage>
</organism>
<reference evidence="8" key="1">
    <citation type="submission" date="2014-08" db="EMBL/GenBank/DDBJ databases">
        <authorList>
            <person name="Sharma Rahul"/>
            <person name="Thines Marco"/>
        </authorList>
    </citation>
    <scope>NUCLEOTIDE SEQUENCE</scope>
</reference>
<evidence type="ECO:0000313" key="8">
    <source>
        <dbReference type="EMBL" id="CED84615.1"/>
    </source>
</evidence>
<name>A0A0F7SVM5_PHARH</name>
<evidence type="ECO:0000256" key="7">
    <source>
        <dbReference type="SAM" id="MobiDB-lite"/>
    </source>
</evidence>